<evidence type="ECO:0000256" key="10">
    <source>
        <dbReference type="SAM" id="MobiDB-lite"/>
    </source>
</evidence>
<dbReference type="Pfam" id="PF00270">
    <property type="entry name" value="DEAD"/>
    <property type="match status" value="1"/>
</dbReference>
<dbReference type="GO" id="GO:0003724">
    <property type="term" value="F:RNA helicase activity"/>
    <property type="evidence" value="ECO:0007669"/>
    <property type="project" value="UniProtKB-EC"/>
</dbReference>
<evidence type="ECO:0000256" key="3">
    <source>
        <dbReference type="ARBA" id="ARBA00022741"/>
    </source>
</evidence>
<evidence type="ECO:0000313" key="14">
    <source>
        <dbReference type="EMBL" id="EIJ89161.1"/>
    </source>
</evidence>
<dbReference type="PANTHER" id="PTHR47958">
    <property type="entry name" value="ATP-DEPENDENT RNA HELICASE DBP3"/>
    <property type="match status" value="1"/>
</dbReference>
<dbReference type="GO" id="GO:0005634">
    <property type="term" value="C:nucleus"/>
    <property type="evidence" value="ECO:0007669"/>
    <property type="project" value="UniProtKB-SubCell"/>
</dbReference>
<keyword evidence="5 9" id="KW-0347">Helicase</keyword>
<comment type="similarity">
    <text evidence="9">Belongs to the DEAD box helicase family.</text>
</comment>
<evidence type="ECO:0000259" key="11">
    <source>
        <dbReference type="PROSITE" id="PS51192"/>
    </source>
</evidence>
<dbReference type="FunFam" id="3.40.50.300:FF:000008">
    <property type="entry name" value="ATP-dependent RNA helicase RhlB"/>
    <property type="match status" value="1"/>
</dbReference>
<evidence type="ECO:0000256" key="1">
    <source>
        <dbReference type="ARBA" id="ARBA00004123"/>
    </source>
</evidence>
<dbReference type="HOGENOM" id="CLU_003041_16_9_1"/>
<evidence type="ECO:0000259" key="13">
    <source>
        <dbReference type="PROSITE" id="PS51195"/>
    </source>
</evidence>
<dbReference type="InterPro" id="IPR014001">
    <property type="entry name" value="Helicase_ATP-bd"/>
</dbReference>
<proteinExistence type="inferred from homology"/>
<dbReference type="SMART" id="SM00487">
    <property type="entry name" value="DEXDc"/>
    <property type="match status" value="1"/>
</dbReference>
<dbReference type="Proteomes" id="UP000002872">
    <property type="component" value="Unassembled WGS sequence"/>
</dbReference>
<dbReference type="PROSITE" id="PS51194">
    <property type="entry name" value="HELICASE_CTER"/>
    <property type="match status" value="1"/>
</dbReference>
<dbReference type="EC" id="3.6.4.13" evidence="2"/>
<feature type="domain" description="DEAD-box RNA helicase Q" evidence="13">
    <location>
        <begin position="93"/>
        <end position="121"/>
    </location>
</feature>
<dbReference type="PROSITE" id="PS51192">
    <property type="entry name" value="HELICASE_ATP_BIND_1"/>
    <property type="match status" value="1"/>
</dbReference>
<dbReference type="SUPFAM" id="SSF52540">
    <property type="entry name" value="P-loop containing nucleoside triphosphate hydrolases"/>
    <property type="match status" value="1"/>
</dbReference>
<keyword evidence="3 9" id="KW-0547">Nucleotide-binding</keyword>
<dbReference type="CDD" id="cd18787">
    <property type="entry name" value="SF2_C_DEAD"/>
    <property type="match status" value="1"/>
</dbReference>
<dbReference type="EMBL" id="GL870877">
    <property type="protein sequence ID" value="EIJ89161.1"/>
    <property type="molecule type" value="Genomic_DNA"/>
</dbReference>
<dbReference type="OMA" id="STMPKFE"/>
<dbReference type="STRING" id="935791.I3EIW4"/>
<feature type="compositionally biased region" description="Basic and acidic residues" evidence="10">
    <location>
        <begin position="17"/>
        <end position="31"/>
    </location>
</feature>
<evidence type="ECO:0000256" key="9">
    <source>
        <dbReference type="RuleBase" id="RU000492"/>
    </source>
</evidence>
<feature type="compositionally biased region" description="Low complexity" evidence="10">
    <location>
        <begin position="492"/>
        <end position="505"/>
    </location>
</feature>
<feature type="region of interest" description="Disordered" evidence="10">
    <location>
        <begin position="478"/>
        <end position="511"/>
    </location>
</feature>
<evidence type="ECO:0000256" key="7">
    <source>
        <dbReference type="ARBA" id="ARBA00023242"/>
    </source>
</evidence>
<evidence type="ECO:0000313" key="15">
    <source>
        <dbReference type="Proteomes" id="UP000002872"/>
    </source>
</evidence>
<comment type="subcellular location">
    <subcellularLocation>
        <location evidence="1">Nucleus</location>
    </subcellularLocation>
</comment>
<evidence type="ECO:0000256" key="8">
    <source>
        <dbReference type="PROSITE-ProRule" id="PRU00552"/>
    </source>
</evidence>
<accession>I3EIW4</accession>
<dbReference type="InterPro" id="IPR011545">
    <property type="entry name" value="DEAD/DEAH_box_helicase_dom"/>
</dbReference>
<dbReference type="InterPro" id="IPR001650">
    <property type="entry name" value="Helicase_C-like"/>
</dbReference>
<dbReference type="Gene3D" id="3.40.50.300">
    <property type="entry name" value="P-loop containing nucleotide triphosphate hydrolases"/>
    <property type="match status" value="2"/>
</dbReference>
<dbReference type="OrthoDB" id="196131at2759"/>
<sequence length="511" mass="56653">MAYNSYGGSSNFGGDFKRRGDFSSGDRKENGRFGGQRRGGFGETMQDNGAVEFDKEFYTEHTAQVNLTEQEVNDLRKQFDMTITGENIPKPCLNFEYFGFPSSVMAAFKSAGYSAPTPIQAQGWPMALSGRDMVGVANTGSGKTLSFILPALIHAKAQKPLRSGDGPIVLVLAPTRELVSQIEEEASKYAKYFGLRTVAVYGGAPAGPQKGAIRRGAEILIATPGRLIDLFDQKAVFMSRVSFLVLDEADRMLDMGFEPQLKKIIPETNPKRQTLMWSATWPKEVRSLARNYMTDYIQVKIGSADLVANVKITQKTFMVDHWEKDKMLSDVLTDVAGDEKANPKIIIFCNQKRRCDDLVDKMQEYGWPAEALHGDKPQNQRDRIIQDFKSGKRSILVATDVAARGLDVKDVKAVINYDFPTNCEDYIHRIGRTARGNSVEGLSITFFSPKDDRSNARKYTEILKDSNQEIPQDLAALASRGGDNYGGGNRRFGGNSRFGGNNRPRGGVRRG</sequence>
<keyword evidence="7" id="KW-0539">Nucleus</keyword>
<keyword evidence="15" id="KW-1185">Reference proteome</keyword>
<feature type="compositionally biased region" description="Gly residues" evidence="10">
    <location>
        <begin position="32"/>
        <end position="42"/>
    </location>
</feature>
<name>I3EIW4_NEMP3</name>
<feature type="short sequence motif" description="Q motif" evidence="8">
    <location>
        <begin position="93"/>
        <end position="121"/>
    </location>
</feature>
<gene>
    <name evidence="14" type="ORF">NEQG_00980</name>
</gene>
<evidence type="ECO:0000259" key="12">
    <source>
        <dbReference type="PROSITE" id="PS51194"/>
    </source>
</evidence>
<dbReference type="InterPro" id="IPR014014">
    <property type="entry name" value="RNA_helicase_DEAD_Q_motif"/>
</dbReference>
<dbReference type="InParanoid" id="I3EIW4"/>
<dbReference type="AlphaFoldDB" id="I3EIW4"/>
<evidence type="ECO:0000256" key="6">
    <source>
        <dbReference type="ARBA" id="ARBA00022840"/>
    </source>
</evidence>
<dbReference type="PROSITE" id="PS00039">
    <property type="entry name" value="DEAD_ATP_HELICASE"/>
    <property type="match status" value="1"/>
</dbReference>
<dbReference type="Pfam" id="PF00271">
    <property type="entry name" value="Helicase_C"/>
    <property type="match status" value="1"/>
</dbReference>
<keyword evidence="6 9" id="KW-0067">ATP-binding</keyword>
<reference evidence="14" key="1">
    <citation type="submission" date="2011-01" db="EMBL/GenBank/DDBJ databases">
        <title>The Genome Sequence of Nematocida parisii strain ERTm3.</title>
        <authorList>
            <consortium name="The Broad Institute Genome Sequencing Platform"/>
            <consortium name="The Broad Institute Genome Sequencing Center for Infectious Disease"/>
            <person name="Cuomo C."/>
            <person name="Troemel E."/>
            <person name="Young S.K."/>
            <person name="Zeng Q."/>
            <person name="Gargeya S."/>
            <person name="Fitzgerald M."/>
            <person name="Haas B."/>
            <person name="Abouelleil A."/>
            <person name="Alvarado L."/>
            <person name="Arachchi H.M."/>
            <person name="Berlin A."/>
            <person name="Chapman S.B."/>
            <person name="Gearin G."/>
            <person name="Goldberg J."/>
            <person name="Griggs A."/>
            <person name="Gujja S."/>
            <person name="Hansen M."/>
            <person name="Heiman D."/>
            <person name="Howarth C."/>
            <person name="Larimer J."/>
            <person name="Lui A."/>
            <person name="MacDonald P.J.P."/>
            <person name="McCowen C."/>
            <person name="Montmayeur A."/>
            <person name="Murphy C."/>
            <person name="Neiman D."/>
            <person name="Pearson M."/>
            <person name="Priest M."/>
            <person name="Roberts A."/>
            <person name="Saif S."/>
            <person name="Shea T."/>
            <person name="Sisk P."/>
            <person name="Stolte C."/>
            <person name="Sykes S."/>
            <person name="Wortman J."/>
            <person name="Nusbaum C."/>
            <person name="Birren B."/>
        </authorList>
    </citation>
    <scope>NUCLEOTIDE SEQUENCE</scope>
    <source>
        <strain evidence="14">ERTm3</strain>
    </source>
</reference>
<organism evidence="14 15">
    <name type="scientific">Nematocida parisii (strain ERTm3)</name>
    <name type="common">Nematode killer fungus</name>
    <dbReference type="NCBI Taxonomy" id="935791"/>
    <lineage>
        <taxon>Eukaryota</taxon>
        <taxon>Fungi</taxon>
        <taxon>Fungi incertae sedis</taxon>
        <taxon>Microsporidia</taxon>
        <taxon>Nematocida</taxon>
    </lineage>
</organism>
<feature type="region of interest" description="Disordered" evidence="10">
    <location>
        <begin position="17"/>
        <end position="44"/>
    </location>
</feature>
<dbReference type="InterPro" id="IPR027417">
    <property type="entry name" value="P-loop_NTPase"/>
</dbReference>
<feature type="domain" description="Helicase ATP-binding" evidence="11">
    <location>
        <begin position="124"/>
        <end position="299"/>
    </location>
</feature>
<evidence type="ECO:0000256" key="2">
    <source>
        <dbReference type="ARBA" id="ARBA00012552"/>
    </source>
</evidence>
<dbReference type="GO" id="GO:0016787">
    <property type="term" value="F:hydrolase activity"/>
    <property type="evidence" value="ECO:0007669"/>
    <property type="project" value="UniProtKB-KW"/>
</dbReference>
<evidence type="ECO:0000256" key="5">
    <source>
        <dbReference type="ARBA" id="ARBA00022806"/>
    </source>
</evidence>
<keyword evidence="4 9" id="KW-0378">Hydrolase</keyword>
<evidence type="ECO:0000256" key="4">
    <source>
        <dbReference type="ARBA" id="ARBA00022801"/>
    </source>
</evidence>
<dbReference type="CDD" id="cd17966">
    <property type="entry name" value="DEADc_DDX5_DDX17"/>
    <property type="match status" value="1"/>
</dbReference>
<dbReference type="GO" id="GO:0003676">
    <property type="term" value="F:nucleic acid binding"/>
    <property type="evidence" value="ECO:0007669"/>
    <property type="project" value="InterPro"/>
</dbReference>
<dbReference type="FunFam" id="3.40.50.300:FF:000079">
    <property type="entry name" value="probable ATP-dependent RNA helicase DDX17"/>
    <property type="match status" value="1"/>
</dbReference>
<dbReference type="VEuPathDB" id="MicrosporidiaDB:NEQG_00980"/>
<dbReference type="InterPro" id="IPR000629">
    <property type="entry name" value="RNA-helicase_DEAD-box_CS"/>
</dbReference>
<dbReference type="PROSITE" id="PS51195">
    <property type="entry name" value="Q_MOTIF"/>
    <property type="match status" value="1"/>
</dbReference>
<feature type="domain" description="Helicase C-terminal" evidence="12">
    <location>
        <begin position="327"/>
        <end position="478"/>
    </location>
</feature>
<dbReference type="GO" id="GO:0005524">
    <property type="term" value="F:ATP binding"/>
    <property type="evidence" value="ECO:0007669"/>
    <property type="project" value="UniProtKB-KW"/>
</dbReference>
<protein>
    <recommendedName>
        <fullName evidence="2">RNA helicase</fullName>
        <ecNumber evidence="2">3.6.4.13</ecNumber>
    </recommendedName>
</protein>
<dbReference type="SMART" id="SM00490">
    <property type="entry name" value="HELICc"/>
    <property type="match status" value="1"/>
</dbReference>
<dbReference type="FunCoup" id="I3EIW4">
    <property type="interactions" value="288"/>
</dbReference>